<dbReference type="InterPro" id="IPR002075">
    <property type="entry name" value="NTF2_dom"/>
</dbReference>
<name>A0A0U1LYU0_TALIS</name>
<dbReference type="InterPro" id="IPR018222">
    <property type="entry name" value="Nuclear_transport_factor_2_euk"/>
</dbReference>
<reference evidence="2 3" key="1">
    <citation type="submission" date="2015-04" db="EMBL/GenBank/DDBJ databases">
        <authorList>
            <person name="Syromyatnikov M.Y."/>
            <person name="Popov V.N."/>
        </authorList>
    </citation>
    <scope>NUCLEOTIDE SEQUENCE [LARGE SCALE GENOMIC DNA]</scope>
    <source>
        <strain evidence="2">WF-38-12</strain>
    </source>
</reference>
<accession>A0A0U1LYU0</accession>
<dbReference type="Gene3D" id="3.10.450.50">
    <property type="match status" value="1"/>
</dbReference>
<dbReference type="InterPro" id="IPR032710">
    <property type="entry name" value="NTF2-like_dom_sf"/>
</dbReference>
<keyword evidence="3" id="KW-1185">Reference proteome</keyword>
<dbReference type="STRING" id="28573.A0A0U1LYU0"/>
<evidence type="ECO:0000259" key="1">
    <source>
        <dbReference type="PROSITE" id="PS50177"/>
    </source>
</evidence>
<organism evidence="2 3">
    <name type="scientific">Talaromyces islandicus</name>
    <name type="common">Penicillium islandicum</name>
    <dbReference type="NCBI Taxonomy" id="28573"/>
    <lineage>
        <taxon>Eukaryota</taxon>
        <taxon>Fungi</taxon>
        <taxon>Dikarya</taxon>
        <taxon>Ascomycota</taxon>
        <taxon>Pezizomycotina</taxon>
        <taxon>Eurotiomycetes</taxon>
        <taxon>Eurotiomycetidae</taxon>
        <taxon>Eurotiales</taxon>
        <taxon>Trichocomaceae</taxon>
        <taxon>Talaromyces</taxon>
        <taxon>Talaromyces sect. Islandici</taxon>
    </lineage>
</organism>
<dbReference type="InterPro" id="IPR045875">
    <property type="entry name" value="NTF2"/>
</dbReference>
<dbReference type="OrthoDB" id="25408at2759"/>
<dbReference type="GO" id="GO:0006913">
    <property type="term" value="P:nucleocytoplasmic transport"/>
    <property type="evidence" value="ECO:0007669"/>
    <property type="project" value="InterPro"/>
</dbReference>
<dbReference type="PANTHER" id="PTHR12612">
    <property type="entry name" value="NUCLEAR TRANSPORT FACTOR 2"/>
    <property type="match status" value="1"/>
</dbReference>
<dbReference type="OMA" id="VPNWDAM"/>
<dbReference type="Pfam" id="PF02136">
    <property type="entry name" value="NTF2"/>
    <property type="match status" value="1"/>
</dbReference>
<protein>
    <recommendedName>
        <fullName evidence="1">NTF2 domain-containing protein</fullName>
    </recommendedName>
</protein>
<dbReference type="EMBL" id="CVMT01000004">
    <property type="protein sequence ID" value="CRG88016.1"/>
    <property type="molecule type" value="Genomic_DNA"/>
</dbReference>
<evidence type="ECO:0000313" key="2">
    <source>
        <dbReference type="EMBL" id="CRG88016.1"/>
    </source>
</evidence>
<gene>
    <name evidence="2" type="ORF">PISL3812_05041</name>
</gene>
<sequence length="157" mass="17072">MAVPSADVLTKVSTEGATDFVQAYHTALSWNKSSIAKFYHAAPTNILFNGNVIADGAAVEDIFTNQLPAARYEIQSVDCQIINKSFPIATPAETSHPKAAAKNISMLVVVSGFVQYGEKDAPQHGFSETFVLIPNTEGKGKDKRDWVIQSQNFRLVV</sequence>
<proteinExistence type="predicted"/>
<dbReference type="PROSITE" id="PS50177">
    <property type="entry name" value="NTF2_DOMAIN"/>
    <property type="match status" value="1"/>
</dbReference>
<evidence type="ECO:0000313" key="3">
    <source>
        <dbReference type="Proteomes" id="UP000054383"/>
    </source>
</evidence>
<dbReference type="SUPFAM" id="SSF54427">
    <property type="entry name" value="NTF2-like"/>
    <property type="match status" value="1"/>
</dbReference>
<dbReference type="AlphaFoldDB" id="A0A0U1LYU0"/>
<feature type="domain" description="NTF2" evidence="1">
    <location>
        <begin position="16"/>
        <end position="155"/>
    </location>
</feature>
<dbReference type="Proteomes" id="UP000054383">
    <property type="component" value="Unassembled WGS sequence"/>
</dbReference>